<dbReference type="GeneID" id="64855346"/>
<comment type="caution">
    <text evidence="2">The sequence shown here is derived from an EMBL/GenBank/DDBJ whole genome shotgun (WGS) entry which is preliminary data.</text>
</comment>
<evidence type="ECO:0000256" key="1">
    <source>
        <dbReference type="SAM" id="MobiDB-lite"/>
    </source>
</evidence>
<feature type="region of interest" description="Disordered" evidence="1">
    <location>
        <begin position="168"/>
        <end position="211"/>
    </location>
</feature>
<proteinExistence type="predicted"/>
<reference evidence="2 3" key="1">
    <citation type="submission" date="2020-05" db="EMBL/GenBank/DDBJ databases">
        <authorList>
            <person name="Casaregola S."/>
            <person name="Devillers H."/>
            <person name="Grondin C."/>
        </authorList>
    </citation>
    <scope>NUCLEOTIDE SEQUENCE [LARGE SCALE GENOMIC DNA]</scope>
    <source>
        <strain evidence="2 3">CLIB 1767</strain>
    </source>
</reference>
<feature type="compositionally biased region" description="Polar residues" evidence="1">
    <location>
        <begin position="274"/>
        <end position="287"/>
    </location>
</feature>
<name>A0A8H2VBI4_9SACH</name>
<protein>
    <submittedName>
        <fullName evidence="2">Uncharacterized protein</fullName>
    </submittedName>
</protein>
<feature type="region of interest" description="Disordered" evidence="1">
    <location>
        <begin position="274"/>
        <end position="295"/>
    </location>
</feature>
<dbReference type="Proteomes" id="UP000644660">
    <property type="component" value="Unassembled WGS sequence"/>
</dbReference>
<accession>A0A8H2VBI4</accession>
<organism evidence="2 3">
    <name type="scientific">Maudiozyma barnettii</name>
    <dbReference type="NCBI Taxonomy" id="61262"/>
    <lineage>
        <taxon>Eukaryota</taxon>
        <taxon>Fungi</taxon>
        <taxon>Dikarya</taxon>
        <taxon>Ascomycota</taxon>
        <taxon>Saccharomycotina</taxon>
        <taxon>Saccharomycetes</taxon>
        <taxon>Saccharomycetales</taxon>
        <taxon>Saccharomycetaceae</taxon>
        <taxon>Maudiozyma</taxon>
    </lineage>
</organism>
<evidence type="ECO:0000313" key="3">
    <source>
        <dbReference type="Proteomes" id="UP000644660"/>
    </source>
</evidence>
<feature type="region of interest" description="Disordered" evidence="1">
    <location>
        <begin position="27"/>
        <end position="47"/>
    </location>
</feature>
<keyword evidence="3" id="KW-1185">Reference proteome</keyword>
<feature type="compositionally biased region" description="Polar residues" evidence="1">
    <location>
        <begin position="171"/>
        <end position="200"/>
    </location>
</feature>
<dbReference type="RefSeq" id="XP_041404261.1">
    <property type="nucleotide sequence ID" value="XM_041548327.1"/>
</dbReference>
<gene>
    <name evidence="2" type="ORF">KABA2_01S08778</name>
</gene>
<evidence type="ECO:0000313" key="2">
    <source>
        <dbReference type="EMBL" id="CAB4252223.1"/>
    </source>
</evidence>
<sequence length="362" mass="40131">MEIPRKDSRGSGIQPFQLVTPQELIDKDINSNTNGPHGNGSGGVSQINDTQKQSAMMISNMTHDDSQMKKSKKGSVDIEMEDIGRRLFHPSLENTRDLENEIAILIQQLNKRQRIMTNNSSTTTATSTPDIVSDAKVIDVLNKSLMALSHWTLQGQLLQMSDIRRNDRVNNNKTSSNTPLMERQNNNVEGTPKARSTTVKMSVLSPPRQPHIEISPKTAVVQTNGPQKVIRFGRIRKPRQSKTIEIPKPALIVKNANSPINAAARSTTAAMYLTSPTNKTSSPSMSGNNNNNNNNHSIKITTTTHGVYKLSETECTPVTVSTPITTAVPKKKKRKTLTQETMTHTIEPKSKNELIRVFHVKK</sequence>
<dbReference type="OrthoDB" id="4036043at2759"/>
<dbReference type="EMBL" id="CAEFZW010000001">
    <property type="protein sequence ID" value="CAB4252223.1"/>
    <property type="molecule type" value="Genomic_DNA"/>
</dbReference>
<dbReference type="AlphaFoldDB" id="A0A8H2VBI4"/>